<feature type="region of interest" description="Disordered" evidence="1">
    <location>
        <begin position="72"/>
        <end position="142"/>
    </location>
</feature>
<evidence type="ECO:0000256" key="1">
    <source>
        <dbReference type="SAM" id="MobiDB-lite"/>
    </source>
</evidence>
<feature type="compositionally biased region" description="Basic and acidic residues" evidence="1">
    <location>
        <begin position="505"/>
        <end position="515"/>
    </location>
</feature>
<evidence type="ECO:0000313" key="3">
    <source>
        <dbReference type="Proteomes" id="UP000232722"/>
    </source>
</evidence>
<dbReference type="AlphaFoldDB" id="A0A2N0PEE4"/>
<feature type="region of interest" description="Disordered" evidence="1">
    <location>
        <begin position="500"/>
        <end position="592"/>
    </location>
</feature>
<organism evidence="2 3">
    <name type="scientific">Rhizophagus irregularis</name>
    <dbReference type="NCBI Taxonomy" id="588596"/>
    <lineage>
        <taxon>Eukaryota</taxon>
        <taxon>Fungi</taxon>
        <taxon>Fungi incertae sedis</taxon>
        <taxon>Mucoromycota</taxon>
        <taxon>Glomeromycotina</taxon>
        <taxon>Glomeromycetes</taxon>
        <taxon>Glomerales</taxon>
        <taxon>Glomeraceae</taxon>
        <taxon>Rhizophagus</taxon>
    </lineage>
</organism>
<dbReference type="EMBL" id="LLXJ01000905">
    <property type="protein sequence ID" value="PKC05196.1"/>
    <property type="molecule type" value="Genomic_DNA"/>
</dbReference>
<evidence type="ECO:0000313" key="2">
    <source>
        <dbReference type="EMBL" id="PKC05196.1"/>
    </source>
</evidence>
<reference evidence="2 3" key="1">
    <citation type="submission" date="2016-04" db="EMBL/GenBank/DDBJ databases">
        <title>Genome analyses suggest a sexual origin of heterokaryosis in a supposedly ancient asexual fungus.</title>
        <authorList>
            <person name="Ropars J."/>
            <person name="Sedzielewska K."/>
            <person name="Noel J."/>
            <person name="Charron P."/>
            <person name="Farinelli L."/>
            <person name="Marton T."/>
            <person name="Kruger M."/>
            <person name="Pelin A."/>
            <person name="Brachmann A."/>
            <person name="Corradi N."/>
        </authorList>
    </citation>
    <scope>NUCLEOTIDE SEQUENCE [LARGE SCALE GENOMIC DNA]</scope>
    <source>
        <strain evidence="2 3">A5</strain>
    </source>
</reference>
<gene>
    <name evidence="2" type="ORF">RhiirA5_378824</name>
</gene>
<feature type="compositionally biased region" description="Polar residues" evidence="1">
    <location>
        <begin position="516"/>
        <end position="537"/>
    </location>
</feature>
<dbReference type="VEuPathDB" id="FungiDB:RhiirA1_531465"/>
<feature type="region of interest" description="Disordered" evidence="1">
    <location>
        <begin position="1"/>
        <end position="51"/>
    </location>
</feature>
<reference evidence="2 3" key="2">
    <citation type="submission" date="2017-09" db="EMBL/GenBank/DDBJ databases">
        <title>Extensive intraspecific genome diversity in a model arbuscular mycorrhizal fungus.</title>
        <authorList>
            <person name="Chen E.C."/>
            <person name="Morin E."/>
            <person name="Beaudet D."/>
            <person name="Noel J."/>
            <person name="Ndikumana S."/>
            <person name="Charron P."/>
            <person name="St-Onge C."/>
            <person name="Giorgi J."/>
            <person name="Grigoriev I.V."/>
            <person name="Roux C."/>
            <person name="Martin F.M."/>
            <person name="Corradi N."/>
        </authorList>
    </citation>
    <scope>NUCLEOTIDE SEQUENCE [LARGE SCALE GENOMIC DNA]</scope>
    <source>
        <strain evidence="2 3">A5</strain>
    </source>
</reference>
<feature type="compositionally biased region" description="Polar residues" evidence="1">
    <location>
        <begin position="1"/>
        <end position="16"/>
    </location>
</feature>
<feature type="compositionally biased region" description="Basic and acidic residues" evidence="1">
    <location>
        <begin position="41"/>
        <end position="51"/>
    </location>
</feature>
<comment type="caution">
    <text evidence="2">The sequence shown here is derived from an EMBL/GenBank/DDBJ whole genome shotgun (WGS) entry which is preliminary data.</text>
</comment>
<feature type="compositionally biased region" description="Polar residues" evidence="1">
    <location>
        <begin position="113"/>
        <end position="142"/>
    </location>
</feature>
<feature type="compositionally biased region" description="Basic and acidic residues" evidence="1">
    <location>
        <begin position="17"/>
        <end position="30"/>
    </location>
</feature>
<name>A0A2N0PEE4_9GLOM</name>
<feature type="compositionally biased region" description="Acidic residues" evidence="1">
    <location>
        <begin position="31"/>
        <end position="40"/>
    </location>
</feature>
<feature type="region of interest" description="Disordered" evidence="1">
    <location>
        <begin position="745"/>
        <end position="765"/>
    </location>
</feature>
<feature type="compositionally biased region" description="Basic and acidic residues" evidence="1">
    <location>
        <begin position="74"/>
        <end position="97"/>
    </location>
</feature>
<proteinExistence type="predicted"/>
<accession>A0A2N0PEE4</accession>
<sequence>MPNTRSKASKHNMQNDQYKKHVSRSDKETVEEVYGTDEDGAPERINTKCSKIDKTIADNTISPAQEEAMVLDPPEPKEHPLSSEIDISSRDQPKDVNETPIINTTEDMHIDQQNDNTNKDNSASASITQQTPNTNIPPEKSNTNIFKEFCSRLDSEFKFFFTRDQFDKEKSNNEIINSIKNAFLTIHDAVEFEYQRFTTIECYTVLIATEKTFNELKDKPIALLNHITPNIFSKQIIDQLINDSLNDLQEKSLTISNVLIKYDTNLLIKHIANFTKAAISSHKELIPKTSSRFNNRPYPNRIRLNTSTATYKKVIVTFEKKRAAQYLLSQHKWGLLIENFIIRILPFNEDSEEYKKRTTSSYVVTGIPLNAHAIYMIPLVNHLNARSIEILPTKPVSLHKIAYLYADITKDDHSYPTIKFDTDFNGFKLFIFPFKVFILNNTCGFCGNNGHNIYDCKESDYIILPHNQEKRFRKKLLKRNNYYTIDEDKKSSYNKVKLIMTSKKNRPEPYSKDNNPRSNQTRQPPNWNNRPQGNQRNKNTDRRQHYSYYTPSMDNIHNCDEPYESNNNNGSSSRNGKSATVPIPHKDNQPTYSTDEIEKLHNKIAQQDAIIKDLCGQIKSLNVKQKEHGEYIKLLQQQEISNTKKTEQLSQKINQINDTITQQQLHIGQIPEIHEILMDIRNRGLIATPVYPTMDYAYGHQNYAHPSYNEEFVNERQLNDNDNFTNPNSGYESSDIVDDRHISYSADYTPSGPPRNMTRSTSLTSTFSNTVNNIFGRSHSDRH</sequence>
<dbReference type="Proteomes" id="UP000232722">
    <property type="component" value="Unassembled WGS sequence"/>
</dbReference>
<feature type="compositionally biased region" description="Low complexity" evidence="1">
    <location>
        <begin position="565"/>
        <end position="578"/>
    </location>
</feature>
<protein>
    <submittedName>
        <fullName evidence="2">Uncharacterized protein</fullName>
    </submittedName>
</protein>
<dbReference type="VEuPathDB" id="FungiDB:FUN_001256"/>